<name>A0AAW1X4T7_RUBAR</name>
<sequence>MDSLCLKTTTISAAIPIDVRTTTNSSQVRSTTTPFSRFSFNYPLKSLWPGAGGGRGRGRGPTYSGSGNGNGNGTGMALHDAVPLELEEPRESGNWVLKILHVRSLWGGGGGGGDEQAEQPPPGDQPAAINDTRTCDCHDGCRIEQDDPHFDKDSFSRFLRKVSLAEARLYAQMSYLGTLAYSIPKIQPQNLLRGYALRFVTSSIEKKELAAKTEKHQESAAIQETKDTLKEDMKEDKEGKEHKNNGYRISPSAAYHIAASAASYLHSHTRSILPFKSSKDEADQDSPEESGGRGSVVNMMNSDMASLMATTDSVTSVVAAKEEVKQAVADDLSSTHSSPCDWFICDDDQSATRFLVIQGSESLASWQANLLFEPIQFEGLDVLVHRGIYEAAKGIYEQVLPEVHAHLKSRGDNATFRFTGHSLGGSLALLINLMLLIRGEVPVSSLLPVITFGSPSIMCGGDQLLHKLGLPQSHIQAITLHRDIVPRAFSCNYPNHVAELLKALSGNFRNHPCLNNKKLLYSPMGELLILQPDEKFSPNHHLLPSGSGLYLLSGALSDASDAEKQLRAAKLVFLNSPHPLEILSDRSSYGSEGCIHRDHDMNSYLKSVRGVIRQELNQIRKARRKQRRKVWWPLVSTRGVDVGIIMGRPFATMKQGQYQVNFSGVLQTGKESLKRFGRLVASQHMHLFVLLLVPARLLLLGAYSVIGFR</sequence>
<dbReference type="InterPro" id="IPR029058">
    <property type="entry name" value="AB_hydrolase_fold"/>
</dbReference>
<dbReference type="CDD" id="cd00519">
    <property type="entry name" value="Lipase_3"/>
    <property type="match status" value="1"/>
</dbReference>
<keyword evidence="1" id="KW-0378">Hydrolase</keyword>
<feature type="region of interest" description="Disordered" evidence="2">
    <location>
        <begin position="275"/>
        <end position="298"/>
    </location>
</feature>
<keyword evidence="3" id="KW-1133">Transmembrane helix</keyword>
<feature type="region of interest" description="Disordered" evidence="2">
    <location>
        <begin position="49"/>
        <end position="76"/>
    </location>
</feature>
<dbReference type="GO" id="GO:0008970">
    <property type="term" value="F:phospholipase A1 activity"/>
    <property type="evidence" value="ECO:0007669"/>
    <property type="project" value="InterPro"/>
</dbReference>
<feature type="transmembrane region" description="Helical" evidence="3">
    <location>
        <begin position="685"/>
        <end position="706"/>
    </location>
</feature>
<keyword evidence="3" id="KW-0472">Membrane</keyword>
<evidence type="ECO:0000256" key="1">
    <source>
        <dbReference type="ARBA" id="ARBA00022801"/>
    </source>
</evidence>
<dbReference type="Gene3D" id="3.40.50.1820">
    <property type="entry name" value="alpha/beta hydrolase"/>
    <property type="match status" value="1"/>
</dbReference>
<organism evidence="5 6">
    <name type="scientific">Rubus argutus</name>
    <name type="common">Southern blackberry</name>
    <dbReference type="NCBI Taxonomy" id="59490"/>
    <lineage>
        <taxon>Eukaryota</taxon>
        <taxon>Viridiplantae</taxon>
        <taxon>Streptophyta</taxon>
        <taxon>Embryophyta</taxon>
        <taxon>Tracheophyta</taxon>
        <taxon>Spermatophyta</taxon>
        <taxon>Magnoliopsida</taxon>
        <taxon>eudicotyledons</taxon>
        <taxon>Gunneridae</taxon>
        <taxon>Pentapetalae</taxon>
        <taxon>rosids</taxon>
        <taxon>fabids</taxon>
        <taxon>Rosales</taxon>
        <taxon>Rosaceae</taxon>
        <taxon>Rosoideae</taxon>
        <taxon>Rosoideae incertae sedis</taxon>
        <taxon>Rubus</taxon>
    </lineage>
</organism>
<dbReference type="InterPro" id="IPR002921">
    <property type="entry name" value="Fungal_lipase-type"/>
</dbReference>
<evidence type="ECO:0000256" key="3">
    <source>
        <dbReference type="SAM" id="Phobius"/>
    </source>
</evidence>
<feature type="compositionally biased region" description="Basic and acidic residues" evidence="2">
    <location>
        <begin position="211"/>
        <end position="244"/>
    </location>
</feature>
<evidence type="ECO:0000256" key="2">
    <source>
        <dbReference type="SAM" id="MobiDB-lite"/>
    </source>
</evidence>
<dbReference type="EMBL" id="JBEDUW010000005">
    <property type="protein sequence ID" value="KAK9930752.1"/>
    <property type="molecule type" value="Genomic_DNA"/>
</dbReference>
<evidence type="ECO:0000313" key="5">
    <source>
        <dbReference type="EMBL" id="KAK9930752.1"/>
    </source>
</evidence>
<dbReference type="Pfam" id="PF01764">
    <property type="entry name" value="Lipase_3"/>
    <property type="match status" value="1"/>
</dbReference>
<feature type="region of interest" description="Disordered" evidence="2">
    <location>
        <begin position="211"/>
        <end position="247"/>
    </location>
</feature>
<dbReference type="SUPFAM" id="SSF53474">
    <property type="entry name" value="alpha/beta-Hydrolases"/>
    <property type="match status" value="1"/>
</dbReference>
<dbReference type="Proteomes" id="UP001457282">
    <property type="component" value="Unassembled WGS sequence"/>
</dbReference>
<reference evidence="5 6" key="1">
    <citation type="journal article" date="2023" name="G3 (Bethesda)">
        <title>A chromosome-length genome assembly and annotation of blackberry (Rubus argutus, cv. 'Hillquist').</title>
        <authorList>
            <person name="Bruna T."/>
            <person name="Aryal R."/>
            <person name="Dudchenko O."/>
            <person name="Sargent D.J."/>
            <person name="Mead D."/>
            <person name="Buti M."/>
            <person name="Cavallini A."/>
            <person name="Hytonen T."/>
            <person name="Andres J."/>
            <person name="Pham M."/>
            <person name="Weisz D."/>
            <person name="Mascagni F."/>
            <person name="Usai G."/>
            <person name="Natali L."/>
            <person name="Bassil N."/>
            <person name="Fernandez G.E."/>
            <person name="Lomsadze A."/>
            <person name="Armour M."/>
            <person name="Olukolu B."/>
            <person name="Poorten T."/>
            <person name="Britton C."/>
            <person name="Davik J."/>
            <person name="Ashrafi H."/>
            <person name="Aiden E.L."/>
            <person name="Borodovsky M."/>
            <person name="Worthington M."/>
        </authorList>
    </citation>
    <scope>NUCLEOTIDE SEQUENCE [LARGE SCALE GENOMIC DNA]</scope>
    <source>
        <strain evidence="5">PI 553951</strain>
    </source>
</reference>
<dbReference type="PANTHER" id="PTHR46483">
    <property type="entry name" value="PHOSPHOLIPASE A1 PLIP2, CHLOROPLASTIC"/>
    <property type="match status" value="1"/>
</dbReference>
<comment type="caution">
    <text evidence="5">The sequence shown here is derived from an EMBL/GenBank/DDBJ whole genome shotgun (WGS) entry which is preliminary data.</text>
</comment>
<keyword evidence="6" id="KW-1185">Reference proteome</keyword>
<dbReference type="PANTHER" id="PTHR46483:SF4">
    <property type="entry name" value="PHOSPHOLIPASE A1 PLIP2, CHLOROPLASTIC"/>
    <property type="match status" value="1"/>
</dbReference>
<dbReference type="InterPro" id="IPR043367">
    <property type="entry name" value="PLIP1/2/3"/>
</dbReference>
<protein>
    <recommendedName>
        <fullName evidence="4">Fungal lipase-type domain-containing protein</fullName>
    </recommendedName>
</protein>
<dbReference type="AlphaFoldDB" id="A0AAW1X4T7"/>
<keyword evidence="3" id="KW-0812">Transmembrane</keyword>
<evidence type="ECO:0000259" key="4">
    <source>
        <dbReference type="Pfam" id="PF01764"/>
    </source>
</evidence>
<evidence type="ECO:0000313" key="6">
    <source>
        <dbReference type="Proteomes" id="UP001457282"/>
    </source>
</evidence>
<gene>
    <name evidence="5" type="ORF">M0R45_027779</name>
</gene>
<feature type="domain" description="Fungal lipase-type" evidence="4">
    <location>
        <begin position="355"/>
        <end position="492"/>
    </location>
</feature>
<accession>A0AAW1X4T7</accession>
<proteinExistence type="predicted"/>
<dbReference type="GO" id="GO:0006629">
    <property type="term" value="P:lipid metabolic process"/>
    <property type="evidence" value="ECO:0007669"/>
    <property type="project" value="InterPro"/>
</dbReference>